<dbReference type="GO" id="GO:0009002">
    <property type="term" value="F:serine-type D-Ala-D-Ala carboxypeptidase activity"/>
    <property type="evidence" value="ECO:0007669"/>
    <property type="project" value="UniProtKB-EC"/>
</dbReference>
<keyword evidence="4" id="KW-0645">Protease</keyword>
<reference evidence="4 5" key="1">
    <citation type="journal article" date="2013" name="J. Microbiol. Biotechnol.">
        <title>Novosphingobium ginsenosidimutans sp. nov., with the ability to convert ginsenoside.</title>
        <authorList>
            <person name="Kim J.K."/>
            <person name="He D."/>
            <person name="Liu Q.M."/>
            <person name="Park H.Y."/>
            <person name="Jung M.S."/>
            <person name="Yoon M.H."/>
            <person name="Kim S.C."/>
            <person name="Im W.T."/>
        </authorList>
    </citation>
    <scope>NUCLEOTIDE SEQUENCE [LARGE SCALE GENOMIC DNA]</scope>
    <source>
        <strain evidence="4 5">FW-6</strain>
    </source>
</reference>
<evidence type="ECO:0000313" key="4">
    <source>
        <dbReference type="EMBL" id="QEA14725.1"/>
    </source>
</evidence>
<evidence type="ECO:0000256" key="1">
    <source>
        <dbReference type="ARBA" id="ARBA00006096"/>
    </source>
</evidence>
<feature type="chain" id="PRO_5022805354" evidence="3">
    <location>
        <begin position="19"/>
        <end position="474"/>
    </location>
</feature>
<dbReference type="RefSeq" id="WP_147088706.1">
    <property type="nucleotide sequence ID" value="NZ_BAABJD010000002.1"/>
</dbReference>
<dbReference type="NCBIfam" id="TIGR00666">
    <property type="entry name" value="PBP4"/>
    <property type="match status" value="1"/>
</dbReference>
<dbReference type="InterPro" id="IPR012338">
    <property type="entry name" value="Beta-lactam/transpept-like"/>
</dbReference>
<evidence type="ECO:0000256" key="3">
    <source>
        <dbReference type="SAM" id="SignalP"/>
    </source>
</evidence>
<comment type="similarity">
    <text evidence="1">Belongs to the peptidase S13 family.</text>
</comment>
<dbReference type="PANTHER" id="PTHR30023:SF0">
    <property type="entry name" value="PENICILLIN-SENSITIVE CARBOXYPEPTIDASE A"/>
    <property type="match status" value="1"/>
</dbReference>
<dbReference type="GO" id="GO:0000270">
    <property type="term" value="P:peptidoglycan metabolic process"/>
    <property type="evidence" value="ECO:0007669"/>
    <property type="project" value="TreeGrafter"/>
</dbReference>
<dbReference type="AlphaFoldDB" id="A0A5B8S1I9"/>
<feature type="signal peptide" evidence="3">
    <location>
        <begin position="1"/>
        <end position="18"/>
    </location>
</feature>
<dbReference type="Gene3D" id="3.40.710.10">
    <property type="entry name" value="DD-peptidase/beta-lactamase superfamily"/>
    <property type="match status" value="2"/>
</dbReference>
<dbReference type="SUPFAM" id="SSF56601">
    <property type="entry name" value="beta-lactamase/transpeptidase-like"/>
    <property type="match status" value="1"/>
</dbReference>
<name>A0A5B8S1I9_9SPHN</name>
<keyword evidence="2 4" id="KW-0378">Hydrolase</keyword>
<dbReference type="PRINTS" id="PR00922">
    <property type="entry name" value="DADACBPTASE3"/>
</dbReference>
<dbReference type="EMBL" id="CP042345">
    <property type="protein sequence ID" value="QEA14725.1"/>
    <property type="molecule type" value="Genomic_DNA"/>
</dbReference>
<dbReference type="KEGG" id="ngf:FRF71_00495"/>
<dbReference type="EC" id="3.4.16.4" evidence="4"/>
<proteinExistence type="inferred from homology"/>
<evidence type="ECO:0000256" key="2">
    <source>
        <dbReference type="ARBA" id="ARBA00022801"/>
    </source>
</evidence>
<keyword evidence="3" id="KW-0732">Signal</keyword>
<sequence>MRIVFLAAALALSAPVLAQSASPAAILATAPAGTRFGLLVVDDKGGEVLSIRADDRFIPASNTKLFTTAAAMALLQGQPAKATVIGLSAGKGAVPDVAVLGQGTVSLSTALDCVSGCLAPLLDHIAAKARTVGDVIADDSALTDQRWSPGMSWNNIGTDSGTATSALVIDHNELPIVVTPGRAGQAPVVTVSPYYTVVNQAVTVSEGETRLGIDRAVGGRVLRLYGTIKAGAQPWRELMGLDDPAHYAGWLVARELGKRGVKVRGKVRTIHRPVGTAPIGQPYKLTFAAEAPAVLLPDEVQLINKVSQNLHSELLIRRLAFAAPLPEAGKAPLTDSLDQGLAAARTVFASAGLPRAGYDFSDGSGMSTYNRISPRAAVALLRWTKTQPWAAEYRASLPIGGVDGTLRRRFAGTPLAGRIFAKTGTLNATNALSGWMIAASGRELTFSIIANDVPDGASALTTMDSVLVEIAAQN</sequence>
<gene>
    <name evidence="4" type="primary">dacB</name>
    <name evidence="4" type="ORF">FRF71_00495</name>
</gene>
<evidence type="ECO:0000313" key="5">
    <source>
        <dbReference type="Proteomes" id="UP000321172"/>
    </source>
</evidence>
<protein>
    <submittedName>
        <fullName evidence="4">D-alanyl-D-alanine carboxypeptidase/D-alanyl-D-alanine-endopeptidase</fullName>
        <ecNumber evidence="4">3.4.16.4</ecNumber>
    </submittedName>
</protein>
<dbReference type="Pfam" id="PF02113">
    <property type="entry name" value="Peptidase_S13"/>
    <property type="match status" value="1"/>
</dbReference>
<dbReference type="PANTHER" id="PTHR30023">
    <property type="entry name" value="D-ALANYL-D-ALANINE CARBOXYPEPTIDASE"/>
    <property type="match status" value="1"/>
</dbReference>
<keyword evidence="4" id="KW-0121">Carboxypeptidase</keyword>
<dbReference type="Proteomes" id="UP000321172">
    <property type="component" value="Chromosome"/>
</dbReference>
<dbReference type="InterPro" id="IPR000667">
    <property type="entry name" value="Peptidase_S13"/>
</dbReference>
<dbReference type="OrthoDB" id="5372081at2"/>
<dbReference type="GO" id="GO:0006508">
    <property type="term" value="P:proteolysis"/>
    <property type="evidence" value="ECO:0007669"/>
    <property type="project" value="InterPro"/>
</dbReference>
<organism evidence="4 5">
    <name type="scientific">Novosphingobium ginsenosidimutans</name>
    <dbReference type="NCBI Taxonomy" id="1176536"/>
    <lineage>
        <taxon>Bacteria</taxon>
        <taxon>Pseudomonadati</taxon>
        <taxon>Pseudomonadota</taxon>
        <taxon>Alphaproteobacteria</taxon>
        <taxon>Sphingomonadales</taxon>
        <taxon>Sphingomonadaceae</taxon>
        <taxon>Novosphingobium</taxon>
    </lineage>
</organism>
<keyword evidence="5" id="KW-1185">Reference proteome</keyword>
<accession>A0A5B8S1I9</accession>